<protein>
    <submittedName>
        <fullName evidence="7">CLUMA_CG008716, isoform A</fullName>
    </submittedName>
</protein>
<evidence type="ECO:0000313" key="8">
    <source>
        <dbReference type="Proteomes" id="UP000183832"/>
    </source>
</evidence>
<dbReference type="GO" id="GO:0003677">
    <property type="term" value="F:DNA binding"/>
    <property type="evidence" value="ECO:0007669"/>
    <property type="project" value="UniProtKB-KW"/>
</dbReference>
<keyword evidence="3" id="KW-0238">DNA-binding</keyword>
<dbReference type="GO" id="GO:0005634">
    <property type="term" value="C:nucleus"/>
    <property type="evidence" value="ECO:0007669"/>
    <property type="project" value="UniProtKB-SubCell"/>
</dbReference>
<name>A0A1J1I4R9_9DIPT</name>
<keyword evidence="5" id="KW-0539">Nucleus</keyword>
<evidence type="ECO:0000256" key="6">
    <source>
        <dbReference type="SAM" id="MobiDB-lite"/>
    </source>
</evidence>
<accession>A0A1J1I4R9</accession>
<dbReference type="OrthoDB" id="6159439at2759"/>
<keyword evidence="4" id="KW-0371">Homeobox</keyword>
<feature type="compositionally biased region" description="Low complexity" evidence="6">
    <location>
        <begin position="27"/>
        <end position="36"/>
    </location>
</feature>
<comment type="subcellular location">
    <subcellularLocation>
        <location evidence="1">Nucleus</location>
    </subcellularLocation>
</comment>
<dbReference type="STRING" id="568069.A0A1J1I4R9"/>
<keyword evidence="2" id="KW-0217">Developmental protein</keyword>
<feature type="region of interest" description="Disordered" evidence="6">
    <location>
        <begin position="108"/>
        <end position="147"/>
    </location>
</feature>
<evidence type="ECO:0000256" key="3">
    <source>
        <dbReference type="ARBA" id="ARBA00023125"/>
    </source>
</evidence>
<dbReference type="GO" id="GO:0003700">
    <property type="term" value="F:DNA-binding transcription factor activity"/>
    <property type="evidence" value="ECO:0007669"/>
    <property type="project" value="InterPro"/>
</dbReference>
<organism evidence="7 8">
    <name type="scientific">Clunio marinus</name>
    <dbReference type="NCBI Taxonomy" id="568069"/>
    <lineage>
        <taxon>Eukaryota</taxon>
        <taxon>Metazoa</taxon>
        <taxon>Ecdysozoa</taxon>
        <taxon>Arthropoda</taxon>
        <taxon>Hexapoda</taxon>
        <taxon>Insecta</taxon>
        <taxon>Pterygota</taxon>
        <taxon>Neoptera</taxon>
        <taxon>Endopterygota</taxon>
        <taxon>Diptera</taxon>
        <taxon>Nematocera</taxon>
        <taxon>Chironomoidea</taxon>
        <taxon>Chironomidae</taxon>
        <taxon>Clunio</taxon>
    </lineage>
</organism>
<sequence>MDANNFVMSSYQFVNSLASCYPNNTSNNSNSTTGNGPQNDYFPGSAYTPNLYSGAPQSHYPNPQSYNPLTAANAAGQQPSNTDMVDYTQLQPQKFMLNQQQALGQASCKYAGDGQGNGTPNINQTSISSPQDLSTARDISPKLSPSSVVDNVAVRSLNKQAASQHSTNNNNNTITNNNSKTNNTNSNTNNNSHLQSTSLPMRSPDGDESDAASDSGTEGGSGTGNGKKGPPQIYPWMKRVHIGTMGNDLICLQQFFNSHLCCITYK</sequence>
<feature type="region of interest" description="Disordered" evidence="6">
    <location>
        <begin position="27"/>
        <end position="83"/>
    </location>
</feature>
<reference evidence="7 8" key="1">
    <citation type="submission" date="2015-04" db="EMBL/GenBank/DDBJ databases">
        <authorList>
            <person name="Syromyatnikov M.Y."/>
            <person name="Popov V.N."/>
        </authorList>
    </citation>
    <scope>NUCLEOTIDE SEQUENCE [LARGE SCALE GENOMIC DNA]</scope>
</reference>
<dbReference type="Proteomes" id="UP000183832">
    <property type="component" value="Unassembled WGS sequence"/>
</dbReference>
<evidence type="ECO:0000256" key="5">
    <source>
        <dbReference type="ARBA" id="ARBA00023242"/>
    </source>
</evidence>
<gene>
    <name evidence="7" type="ORF">CLUMA_CG008716</name>
</gene>
<dbReference type="EMBL" id="CVRI01000041">
    <property type="protein sequence ID" value="CRK95187.1"/>
    <property type="molecule type" value="Genomic_DNA"/>
</dbReference>
<dbReference type="PROSITE" id="PS00032">
    <property type="entry name" value="ANTENNAPEDIA"/>
    <property type="match status" value="1"/>
</dbReference>
<feature type="compositionally biased region" description="Polar residues" evidence="6">
    <location>
        <begin position="118"/>
        <end position="134"/>
    </location>
</feature>
<dbReference type="AlphaFoldDB" id="A0A1J1I4R9"/>
<feature type="region of interest" description="Disordered" evidence="6">
    <location>
        <begin position="159"/>
        <end position="233"/>
    </location>
</feature>
<evidence type="ECO:0000313" key="7">
    <source>
        <dbReference type="EMBL" id="CRK95187.1"/>
    </source>
</evidence>
<evidence type="ECO:0000256" key="4">
    <source>
        <dbReference type="ARBA" id="ARBA00023155"/>
    </source>
</evidence>
<keyword evidence="8" id="KW-1185">Reference proteome</keyword>
<feature type="compositionally biased region" description="Gly residues" evidence="6">
    <location>
        <begin position="217"/>
        <end position="227"/>
    </location>
</feature>
<feature type="compositionally biased region" description="Polar residues" evidence="6">
    <location>
        <begin position="47"/>
        <end position="83"/>
    </location>
</feature>
<proteinExistence type="predicted"/>
<evidence type="ECO:0000256" key="1">
    <source>
        <dbReference type="ARBA" id="ARBA00004123"/>
    </source>
</evidence>
<evidence type="ECO:0000256" key="2">
    <source>
        <dbReference type="ARBA" id="ARBA00022473"/>
    </source>
</evidence>
<dbReference type="InterPro" id="IPR001827">
    <property type="entry name" value="Homeobox_Antennapedia_CS"/>
</dbReference>
<feature type="compositionally biased region" description="Low complexity" evidence="6">
    <location>
        <begin position="166"/>
        <end position="192"/>
    </location>
</feature>